<evidence type="ECO:0000313" key="5">
    <source>
        <dbReference type="Proteomes" id="UP000444721"/>
    </source>
</evidence>
<reference evidence="4 5" key="1">
    <citation type="journal article" date="2019" name="Sci. Rep.">
        <title>Nanopore sequencing improves the draft genome of the human pathogenic amoeba Naegleria fowleri.</title>
        <authorList>
            <person name="Liechti N."/>
            <person name="Schurch N."/>
            <person name="Bruggmann R."/>
            <person name="Wittwer M."/>
        </authorList>
    </citation>
    <scope>NUCLEOTIDE SEQUENCE [LARGE SCALE GENOMIC DNA]</scope>
    <source>
        <strain evidence="4 5">ATCC 30894</strain>
    </source>
</reference>
<dbReference type="Proteomes" id="UP000444721">
    <property type="component" value="Unassembled WGS sequence"/>
</dbReference>
<dbReference type="SMART" id="SM00315">
    <property type="entry name" value="RGS"/>
    <property type="match status" value="1"/>
</dbReference>
<dbReference type="OMA" id="RWISKST"/>
<feature type="compositionally biased region" description="Polar residues" evidence="1">
    <location>
        <begin position="425"/>
        <end position="461"/>
    </location>
</feature>
<feature type="transmembrane region" description="Helical" evidence="2">
    <location>
        <begin position="260"/>
        <end position="279"/>
    </location>
</feature>
<dbReference type="SUPFAM" id="SSF48097">
    <property type="entry name" value="Regulator of G-protein signaling, RGS"/>
    <property type="match status" value="1"/>
</dbReference>
<accession>A0A6A5C294</accession>
<protein>
    <recommendedName>
        <fullName evidence="3">RGS domain-containing protein</fullName>
    </recommendedName>
</protein>
<dbReference type="GeneID" id="68119885"/>
<dbReference type="Pfam" id="PF00615">
    <property type="entry name" value="RGS"/>
    <property type="match status" value="1"/>
</dbReference>
<proteinExistence type="predicted"/>
<dbReference type="PROSITE" id="PS50132">
    <property type="entry name" value="RGS"/>
    <property type="match status" value="1"/>
</dbReference>
<evidence type="ECO:0000256" key="1">
    <source>
        <dbReference type="SAM" id="MobiDB-lite"/>
    </source>
</evidence>
<dbReference type="VEuPathDB" id="AmoebaDB:NfTy_037640"/>
<dbReference type="Gene3D" id="1.10.167.10">
    <property type="entry name" value="Regulator of G-protein Signalling 4, domain 2"/>
    <property type="match status" value="1"/>
</dbReference>
<feature type="domain" description="RGS" evidence="3">
    <location>
        <begin position="845"/>
        <end position="907"/>
    </location>
</feature>
<feature type="transmembrane region" description="Helical" evidence="2">
    <location>
        <begin position="88"/>
        <end position="108"/>
    </location>
</feature>
<dbReference type="VEuPathDB" id="AmoebaDB:NF0039060"/>
<feature type="region of interest" description="Disordered" evidence="1">
    <location>
        <begin position="350"/>
        <end position="390"/>
    </location>
</feature>
<evidence type="ECO:0000313" key="4">
    <source>
        <dbReference type="EMBL" id="KAF0980882.1"/>
    </source>
</evidence>
<keyword evidence="2" id="KW-1133">Transmembrane helix</keyword>
<organism evidence="4 5">
    <name type="scientific">Naegleria fowleri</name>
    <name type="common">Brain eating amoeba</name>
    <dbReference type="NCBI Taxonomy" id="5763"/>
    <lineage>
        <taxon>Eukaryota</taxon>
        <taxon>Discoba</taxon>
        <taxon>Heterolobosea</taxon>
        <taxon>Tetramitia</taxon>
        <taxon>Eutetramitia</taxon>
        <taxon>Vahlkampfiidae</taxon>
        <taxon>Naegleria</taxon>
    </lineage>
</organism>
<dbReference type="EMBL" id="VFQX01000016">
    <property type="protein sequence ID" value="KAF0980882.1"/>
    <property type="molecule type" value="Genomic_DNA"/>
</dbReference>
<feature type="transmembrane region" description="Helical" evidence="2">
    <location>
        <begin position="640"/>
        <end position="663"/>
    </location>
</feature>
<dbReference type="OrthoDB" id="10392763at2759"/>
<evidence type="ECO:0000256" key="2">
    <source>
        <dbReference type="SAM" id="Phobius"/>
    </source>
</evidence>
<feature type="compositionally biased region" description="Polar residues" evidence="1">
    <location>
        <begin position="368"/>
        <end position="381"/>
    </location>
</feature>
<feature type="region of interest" description="Disordered" evidence="1">
    <location>
        <begin position="913"/>
        <end position="936"/>
    </location>
</feature>
<comment type="caution">
    <text evidence="4">The sequence shown here is derived from an EMBL/GenBank/DDBJ whole genome shotgun (WGS) entry which is preliminary data.</text>
</comment>
<dbReference type="RefSeq" id="XP_044565595.1">
    <property type="nucleotide sequence ID" value="XM_044703215.1"/>
</dbReference>
<feature type="region of interest" description="Disordered" evidence="1">
    <location>
        <begin position="425"/>
        <end position="466"/>
    </location>
</feature>
<sequence>MTSTATSSSSAFICDGGQTPLNSFISTRKCIPLTEYNRQLRNLQTNTYISSISILGVTRIVVFVLLVLCLICFIVFRRSKYLMYNRLGCAFGFVLFVLLAAMNGLLMVDLIPSRIIDFSPSSSNSTNSTQSTTTNSTKAFDFNSLHPNNVALGMANYDHLWNPPSDPSSSFISNSIMSNIPSNLFTTVNQLVLDSNVVKGLFASLITSATNTSITNTTDYSKVNLRSIPLVKRTAAMWKAQPNELLSETICFIHLGTTSLIHWLMIFCLPVFGFMNYIIRSYLERKKLRLVKYIEKENQKVHQNFLSRLPLDSTDRSNPSISGVSNGGGIRPHHQISDLQSFIASSSVASDTSGPLYRNSQSHHHHTQTGNHTVTTSQAPPTSRLFGDSFASGISSSNASNYQLSGPYQNGQRFQVQRDSTISRNSVADTYSESAQNSDSENLSSFGTSFMRNPQPSTSTGVDHRGGIDKDLMAHRRNHHKDMHSTTSQPYFERGSQLFSDNMSGNEEDLTSSSVIYHGNLSQTVLGLTTRANKTTTFDSDSLSDTVSHSNNRTTTKFTSSVSAVSTTHTNEQQLISKFEKRNTVLLLNFVLRHPVIFQFLFSGLTTSAWLGISGLILGITLQFQQATSCDSIWFIIQRVWYGAILVIGAVALLLLTLLDMVVNERHSSLKHSEQKEKYSKKKSSTEKNSFKKRFSKFFRFFINYWWYHDFQFCRREAILYSSMFIVACIGIAVTDVLVFTLKTEDLVMKICILKIVMTVLFELPFVLISPVMTSCFTMKRQFHISRLQSHYIKNHDEFVKKSVRQDQINDNLSFVPSSSNGGTNRDALIEQMYDFSVYHPTETILRQLLKHSKLNRMFQEFLQRELSIGNLLFYKCVNEYLSLKEMEKTQLAQQKLYHIYYNFIQPKGLRMKKRKTVETNQQPSEMTQNDESKEALHSSASSSLLNISEWLSPELKSRFTQLMNEIEKSENITNPQSAEIGKIMLELRDEVLFNLLDAYTRFYLECQEFREIYVEPNKKSLSALMMKK</sequence>
<name>A0A6A5C294_NAEFO</name>
<dbReference type="AlphaFoldDB" id="A0A6A5C294"/>
<feature type="region of interest" description="Disordered" evidence="1">
    <location>
        <begin position="310"/>
        <end position="330"/>
    </location>
</feature>
<feature type="compositionally biased region" description="Polar residues" evidence="1">
    <location>
        <begin position="919"/>
        <end position="930"/>
    </location>
</feature>
<feature type="transmembrane region" description="Helical" evidence="2">
    <location>
        <begin position="753"/>
        <end position="777"/>
    </location>
</feature>
<feature type="transmembrane region" description="Helical" evidence="2">
    <location>
        <begin position="596"/>
        <end position="620"/>
    </location>
</feature>
<feature type="transmembrane region" description="Helical" evidence="2">
    <location>
        <begin position="48"/>
        <end position="76"/>
    </location>
</feature>
<dbReference type="InterPro" id="IPR044926">
    <property type="entry name" value="RGS_subdomain_2"/>
</dbReference>
<evidence type="ECO:0000259" key="3">
    <source>
        <dbReference type="PROSITE" id="PS50132"/>
    </source>
</evidence>
<dbReference type="VEuPathDB" id="AmoebaDB:FDP41_012670"/>
<gene>
    <name evidence="4" type="ORF">FDP41_012670</name>
</gene>
<dbReference type="InterPro" id="IPR036305">
    <property type="entry name" value="RGS_sf"/>
</dbReference>
<feature type="transmembrane region" description="Helical" evidence="2">
    <location>
        <begin position="718"/>
        <end position="741"/>
    </location>
</feature>
<keyword evidence="2" id="KW-0472">Membrane</keyword>
<keyword evidence="5" id="KW-1185">Reference proteome</keyword>
<dbReference type="InterPro" id="IPR016137">
    <property type="entry name" value="RGS"/>
</dbReference>
<keyword evidence="2" id="KW-0812">Transmembrane</keyword>